<gene>
    <name evidence="4" type="ORF">METZ01_LOCUS63632</name>
</gene>
<sequence>MAEEENWVLDPSAKTNPAHGCNPYDRPLGELLECGVILIDKPPGPTSHQLTAWARNLLGISRIGHGGTLDPFATGLLTLLCGRATRLTAVLLQKPKRYIAVLRFKDEVDKDRLSGLLDSLTGTTYNVPPKESAVKVQVRTRVIRLAQLIDADYASRVFVVAFHCDAGTYVRTLAKDIGLLMGTGCELLELHRDGSGGFDDSMACTMQQLTDAAFLWREHDEGRGLARILVPVESILDNLPRIVVKDGAVAALSYGAPLARPGVVSAPKGLPVGSSALISSLKGEVVALATLSVATDSLLGMKTGQVATAQTVMMPPGVYPQTWTKERS</sequence>
<dbReference type="InterPro" id="IPR032819">
    <property type="entry name" value="TruB_C"/>
</dbReference>
<protein>
    <submittedName>
        <fullName evidence="4">Uncharacterized protein</fullName>
    </submittedName>
</protein>
<dbReference type="AlphaFoldDB" id="A0A381T5C1"/>
<evidence type="ECO:0000259" key="3">
    <source>
        <dbReference type="SMART" id="SM01136"/>
    </source>
</evidence>
<evidence type="ECO:0000256" key="1">
    <source>
        <dbReference type="ARBA" id="ARBA00023235"/>
    </source>
</evidence>
<dbReference type="Pfam" id="PF01472">
    <property type="entry name" value="PUA"/>
    <property type="match status" value="1"/>
</dbReference>
<dbReference type="PANTHER" id="PTHR23127">
    <property type="entry name" value="CENTROMERE/MICROTUBULE BINDING PROTEIN CBF5"/>
    <property type="match status" value="1"/>
</dbReference>
<accession>A0A381T5C1</accession>
<dbReference type="SUPFAM" id="SSF55120">
    <property type="entry name" value="Pseudouridine synthase"/>
    <property type="match status" value="1"/>
</dbReference>
<dbReference type="GO" id="GO:0009982">
    <property type="term" value="F:pseudouridine synthase activity"/>
    <property type="evidence" value="ECO:0007669"/>
    <property type="project" value="InterPro"/>
</dbReference>
<dbReference type="InterPro" id="IPR012960">
    <property type="entry name" value="Dyskerin-like"/>
</dbReference>
<evidence type="ECO:0000313" key="4">
    <source>
        <dbReference type="EMBL" id="SVA10778.1"/>
    </source>
</evidence>
<dbReference type="InterPro" id="IPR002478">
    <property type="entry name" value="PUA"/>
</dbReference>
<dbReference type="PROSITE" id="PS50890">
    <property type="entry name" value="PUA"/>
    <property type="match status" value="1"/>
</dbReference>
<dbReference type="InterPro" id="IPR020103">
    <property type="entry name" value="PsdUridine_synth_cat_dom_sf"/>
</dbReference>
<reference evidence="4" key="1">
    <citation type="submission" date="2018-05" db="EMBL/GenBank/DDBJ databases">
        <authorList>
            <person name="Lanie J.A."/>
            <person name="Ng W.-L."/>
            <person name="Kazmierczak K.M."/>
            <person name="Andrzejewski T.M."/>
            <person name="Davidsen T.M."/>
            <person name="Wayne K.J."/>
            <person name="Tettelin H."/>
            <person name="Glass J.I."/>
            <person name="Rusch D."/>
            <person name="Podicherti R."/>
            <person name="Tsui H.-C.T."/>
            <person name="Winkler M.E."/>
        </authorList>
    </citation>
    <scope>NUCLEOTIDE SEQUENCE</scope>
</reference>
<feature type="domain" description="PUA" evidence="2">
    <location>
        <begin position="240"/>
        <end position="314"/>
    </location>
</feature>
<dbReference type="PANTHER" id="PTHR23127:SF0">
    <property type="entry name" value="H_ACA RIBONUCLEOPROTEIN COMPLEX SUBUNIT DKC1"/>
    <property type="match status" value="1"/>
</dbReference>
<dbReference type="SMART" id="SM01136">
    <property type="entry name" value="DKCLD"/>
    <property type="match status" value="1"/>
</dbReference>
<dbReference type="GO" id="GO:0031120">
    <property type="term" value="P:snRNA pseudouridine synthesis"/>
    <property type="evidence" value="ECO:0007669"/>
    <property type="project" value="TreeGrafter"/>
</dbReference>
<dbReference type="NCBIfam" id="NF003280">
    <property type="entry name" value="PRK04270.1"/>
    <property type="match status" value="1"/>
</dbReference>
<dbReference type="NCBIfam" id="TIGR00425">
    <property type="entry name" value="CBF5"/>
    <property type="match status" value="1"/>
</dbReference>
<organism evidence="4">
    <name type="scientific">marine metagenome</name>
    <dbReference type="NCBI Taxonomy" id="408172"/>
    <lineage>
        <taxon>unclassified sequences</taxon>
        <taxon>metagenomes</taxon>
        <taxon>ecological metagenomes</taxon>
    </lineage>
</organism>
<dbReference type="SMART" id="SM00359">
    <property type="entry name" value="PUA"/>
    <property type="match status" value="1"/>
</dbReference>
<dbReference type="Pfam" id="PF01509">
    <property type="entry name" value="TruB_N"/>
    <property type="match status" value="1"/>
</dbReference>
<dbReference type="EMBL" id="UINC01003974">
    <property type="protein sequence ID" value="SVA10778.1"/>
    <property type="molecule type" value="Genomic_DNA"/>
</dbReference>
<dbReference type="Gene3D" id="3.30.2350.10">
    <property type="entry name" value="Pseudouridine synthase"/>
    <property type="match status" value="1"/>
</dbReference>
<dbReference type="InterPro" id="IPR002501">
    <property type="entry name" value="PsdUridine_synth_N"/>
</dbReference>
<keyword evidence="1" id="KW-0413">Isomerase</keyword>
<dbReference type="GO" id="GO:0031118">
    <property type="term" value="P:rRNA pseudouridine synthesis"/>
    <property type="evidence" value="ECO:0007669"/>
    <property type="project" value="TreeGrafter"/>
</dbReference>
<evidence type="ECO:0000259" key="2">
    <source>
        <dbReference type="SMART" id="SM00359"/>
    </source>
</evidence>
<dbReference type="Pfam" id="PF08068">
    <property type="entry name" value="DKCLD"/>
    <property type="match status" value="1"/>
</dbReference>
<dbReference type="Gene3D" id="2.30.130.10">
    <property type="entry name" value="PUA domain"/>
    <property type="match status" value="1"/>
</dbReference>
<dbReference type="GO" id="GO:0000495">
    <property type="term" value="P:box H/ACA sno(s)RNA 3'-end processing"/>
    <property type="evidence" value="ECO:0007669"/>
    <property type="project" value="TreeGrafter"/>
</dbReference>
<dbReference type="Pfam" id="PF16198">
    <property type="entry name" value="TruB_C_2"/>
    <property type="match status" value="1"/>
</dbReference>
<dbReference type="InterPro" id="IPR015947">
    <property type="entry name" value="PUA-like_sf"/>
</dbReference>
<name>A0A381T5C1_9ZZZZ</name>
<proteinExistence type="predicted"/>
<dbReference type="GO" id="GO:1990481">
    <property type="term" value="P:mRNA pseudouridine synthesis"/>
    <property type="evidence" value="ECO:0007669"/>
    <property type="project" value="TreeGrafter"/>
</dbReference>
<dbReference type="InterPro" id="IPR036974">
    <property type="entry name" value="PUA_sf"/>
</dbReference>
<feature type="domain" description="Dyskerin-like" evidence="3">
    <location>
        <begin position="1"/>
        <end position="51"/>
    </location>
</feature>
<dbReference type="SUPFAM" id="SSF88697">
    <property type="entry name" value="PUA domain-like"/>
    <property type="match status" value="1"/>
</dbReference>
<dbReference type="GO" id="GO:0003723">
    <property type="term" value="F:RNA binding"/>
    <property type="evidence" value="ECO:0007669"/>
    <property type="project" value="InterPro"/>
</dbReference>
<dbReference type="InterPro" id="IPR004802">
    <property type="entry name" value="tRNA_PsdUridine_synth_B_fam"/>
</dbReference>